<evidence type="ECO:0000256" key="3">
    <source>
        <dbReference type="ARBA" id="ARBA00023150"/>
    </source>
</evidence>
<gene>
    <name evidence="5" type="ORF">BOX15_Mlig001940g1</name>
</gene>
<dbReference type="GO" id="GO:0030151">
    <property type="term" value="F:molybdenum ion binding"/>
    <property type="evidence" value="ECO:0007669"/>
    <property type="project" value="InterPro"/>
</dbReference>
<dbReference type="STRING" id="282301.A0A267EVR1"/>
<proteinExistence type="inferred from homology"/>
<evidence type="ECO:0000259" key="4">
    <source>
        <dbReference type="PROSITE" id="PS51340"/>
    </source>
</evidence>
<reference evidence="5 6" key="1">
    <citation type="submission" date="2017-06" db="EMBL/GenBank/DDBJ databases">
        <title>A platform for efficient transgenesis in Macrostomum lignano, a flatworm model organism for stem cell research.</title>
        <authorList>
            <person name="Berezikov E."/>
        </authorList>
    </citation>
    <scope>NUCLEOTIDE SEQUENCE [LARGE SCALE GENOMIC DNA]</scope>
    <source>
        <strain evidence="5">DV1</strain>
        <tissue evidence="5">Whole organism</tissue>
    </source>
</reference>
<dbReference type="InterPro" id="IPR005303">
    <property type="entry name" value="MOCOS_middle"/>
</dbReference>
<keyword evidence="6" id="KW-1185">Reference proteome</keyword>
<dbReference type="Gene3D" id="3.40.640.10">
    <property type="entry name" value="Type I PLP-dependent aspartate aminotransferase-like (Major domain)"/>
    <property type="match status" value="1"/>
</dbReference>
<organism evidence="5 6">
    <name type="scientific">Macrostomum lignano</name>
    <dbReference type="NCBI Taxonomy" id="282301"/>
    <lineage>
        <taxon>Eukaryota</taxon>
        <taxon>Metazoa</taxon>
        <taxon>Spiralia</taxon>
        <taxon>Lophotrochozoa</taxon>
        <taxon>Platyhelminthes</taxon>
        <taxon>Rhabditophora</taxon>
        <taxon>Macrostomorpha</taxon>
        <taxon>Macrostomida</taxon>
        <taxon>Macrostomidae</taxon>
        <taxon>Macrostomum</taxon>
    </lineage>
</organism>
<dbReference type="InterPro" id="IPR011037">
    <property type="entry name" value="Pyrv_Knase-like_insert_dom_sf"/>
</dbReference>
<evidence type="ECO:0000256" key="2">
    <source>
        <dbReference type="ARBA" id="ARBA00022898"/>
    </source>
</evidence>
<dbReference type="PROSITE" id="PS51340">
    <property type="entry name" value="MOSC"/>
    <property type="match status" value="1"/>
</dbReference>
<dbReference type="SUPFAM" id="SSF141673">
    <property type="entry name" value="MOSC N-terminal domain-like"/>
    <property type="match status" value="1"/>
</dbReference>
<dbReference type="Proteomes" id="UP000215902">
    <property type="component" value="Unassembled WGS sequence"/>
</dbReference>
<dbReference type="InterPro" id="IPR000192">
    <property type="entry name" value="Aminotrans_V_dom"/>
</dbReference>
<accession>A0A267EVR1</accession>
<evidence type="ECO:0000256" key="1">
    <source>
        <dbReference type="ARBA" id="ARBA00022679"/>
    </source>
</evidence>
<dbReference type="InterPro" id="IPR015421">
    <property type="entry name" value="PyrdxlP-dep_Trfase_major"/>
</dbReference>
<dbReference type="SUPFAM" id="SSF53383">
    <property type="entry name" value="PLP-dependent transferases"/>
    <property type="match status" value="1"/>
</dbReference>
<feature type="domain" description="MOSC" evidence="4">
    <location>
        <begin position="615"/>
        <end position="767"/>
    </location>
</feature>
<dbReference type="InterPro" id="IPR028886">
    <property type="entry name" value="MoCo_sulfurase"/>
</dbReference>
<dbReference type="GO" id="GO:0008265">
    <property type="term" value="F:molybdenum cofactor sulfurtransferase activity"/>
    <property type="evidence" value="ECO:0007669"/>
    <property type="project" value="InterPro"/>
</dbReference>
<dbReference type="InterPro" id="IPR005302">
    <property type="entry name" value="MoCF_Sase_C"/>
</dbReference>
<dbReference type="Pfam" id="PF03473">
    <property type="entry name" value="MOSC"/>
    <property type="match status" value="1"/>
</dbReference>
<dbReference type="SUPFAM" id="SSF50800">
    <property type="entry name" value="PK beta-barrel domain-like"/>
    <property type="match status" value="1"/>
</dbReference>
<keyword evidence="3" id="KW-0501">Molybdenum cofactor biosynthesis</keyword>
<feature type="non-terminal residue" evidence="5">
    <location>
        <position position="1"/>
    </location>
</feature>
<evidence type="ECO:0000313" key="6">
    <source>
        <dbReference type="Proteomes" id="UP000215902"/>
    </source>
</evidence>
<keyword evidence="1" id="KW-0808">Transferase</keyword>
<dbReference type="GO" id="GO:0006777">
    <property type="term" value="P:Mo-molybdopterin cofactor biosynthetic process"/>
    <property type="evidence" value="ECO:0007669"/>
    <property type="project" value="UniProtKB-KW"/>
</dbReference>
<dbReference type="AlphaFoldDB" id="A0A267EVR1"/>
<dbReference type="Pfam" id="PF00266">
    <property type="entry name" value="Aminotran_5"/>
    <property type="match status" value="1"/>
</dbReference>
<sequence>PMDVRQLRQLEFPQLNDYVYLDHAGATLYSERQLTRVMQELQSGLYGNPHTQARKSAHTSRLVEEARNSVLKHFNTSNQQHAVIFTSGATAAVKILAESFQSGQHGAGLFNYLLDSHTSIVGMREVLRSRGFVVRCSRTELELESATSSSSDGRVLFALPAQCNFSGRKLDLSIVDRLKSNNKDAYVLLDAASFAATCPLDLTACSADFVCLSFYKMFGYPTGLGALIVRLDRVANGESVLKKAYFGGGTVQAMVPSGSFVQQSPDLAAGFEDGTINYLSILAVRHGLWALEQLGGGMQQISQRVFRLAQYLARRLSELRHSDGSPVCRLYTDNDYTDWTKQGGIVAFNLVRCDGSFVGYSDLSSRAENYRIQLRVGCFCNVGACQRYLDITDEQLLANLRAGHVCGDGVDLVDGRPTGAVRASFGYMSDESDADALVAMVTDNFVITKPMPVLPAAAASAPLMSMSRDELANLCRGGQSAASKAAAESHWPHLGRIFLYPVKSCAAFEVAASWPVDRRGFHLDRHWMVVNESGLCLTMKREPRLSQIRPFLDLQRRLLILNSPISDQNAVVPMDAGHQTAALCLHSRVCGSRVRLLDCGQAAADWLHSVVGYPCRLVRQDGDRLAKTGEQAISLANEQQFLLLNEASVAHLLDCIGPESPLDLSQLVARFRANLVVRGCQPMSEESWTRLSIGGRQFAAHGVCTRCDMIGIDQDTGESTIEPMRTLSQMKGGALKFGLYVSATSSDNTTDKAAKFELSVGDAVIAE</sequence>
<protein>
    <recommendedName>
        <fullName evidence="4">MOSC domain-containing protein</fullName>
    </recommendedName>
</protein>
<dbReference type="HAMAP" id="MF_03050">
    <property type="entry name" value="MOCOS"/>
    <property type="match status" value="1"/>
</dbReference>
<dbReference type="PANTHER" id="PTHR14237:SF80">
    <property type="entry name" value="MOLYBDENUM COFACTOR SULFURASE"/>
    <property type="match status" value="1"/>
</dbReference>
<evidence type="ECO:0000313" key="5">
    <source>
        <dbReference type="EMBL" id="PAA65618.1"/>
    </source>
</evidence>
<comment type="caution">
    <text evidence="5">The sequence shown here is derived from an EMBL/GenBank/DDBJ whole genome shotgun (WGS) entry which is preliminary data.</text>
</comment>
<dbReference type="OrthoDB" id="420046at2759"/>
<dbReference type="Pfam" id="PF03476">
    <property type="entry name" value="MOSC_N"/>
    <property type="match status" value="1"/>
</dbReference>
<dbReference type="GO" id="GO:0030170">
    <property type="term" value="F:pyridoxal phosphate binding"/>
    <property type="evidence" value="ECO:0007669"/>
    <property type="project" value="InterPro"/>
</dbReference>
<dbReference type="PANTHER" id="PTHR14237">
    <property type="entry name" value="MOLYBDOPTERIN COFACTOR SULFURASE MOSC"/>
    <property type="match status" value="1"/>
</dbReference>
<dbReference type="EMBL" id="NIVC01001634">
    <property type="protein sequence ID" value="PAA65618.1"/>
    <property type="molecule type" value="Genomic_DNA"/>
</dbReference>
<name>A0A267EVR1_9PLAT</name>
<keyword evidence="2" id="KW-0663">Pyridoxal phosphate</keyword>
<dbReference type="InterPro" id="IPR015424">
    <property type="entry name" value="PyrdxlP-dep_Trfase"/>
</dbReference>